<dbReference type="Gene3D" id="3.10.180.10">
    <property type="entry name" value="2,3-Dihydroxybiphenyl 1,2-Dioxygenase, domain 1"/>
    <property type="match status" value="1"/>
</dbReference>
<comment type="caution">
    <text evidence="2">The sequence shown here is derived from an EMBL/GenBank/DDBJ whole genome shotgun (WGS) entry which is preliminary data.</text>
</comment>
<reference evidence="2 3" key="1">
    <citation type="submission" date="2024-02" db="EMBL/GenBank/DDBJ databases">
        <title>Full genome sequence of Nocardioides kribbensis.</title>
        <authorList>
            <person name="Poletto B.L."/>
            <person name="Silva G."/>
            <person name="Galante D."/>
            <person name="Campos K.R."/>
            <person name="Santos M.B.N."/>
            <person name="Sacchi C.T."/>
        </authorList>
    </citation>
    <scope>NUCLEOTIDE SEQUENCE [LARGE SCALE GENOMIC DNA]</scope>
    <source>
        <strain evidence="2 3">O4R</strain>
    </source>
</reference>
<dbReference type="Proteomes" id="UP001482520">
    <property type="component" value="Unassembled WGS sequence"/>
</dbReference>
<dbReference type="SUPFAM" id="SSF54593">
    <property type="entry name" value="Glyoxalase/Bleomycin resistance protein/Dihydroxybiphenyl dioxygenase"/>
    <property type="match status" value="1"/>
</dbReference>
<evidence type="ECO:0000313" key="2">
    <source>
        <dbReference type="EMBL" id="MEQ7849316.1"/>
    </source>
</evidence>
<dbReference type="CDD" id="cd06587">
    <property type="entry name" value="VOC"/>
    <property type="match status" value="1"/>
</dbReference>
<dbReference type="PANTHER" id="PTHR35908:SF1">
    <property type="entry name" value="CONSERVED PROTEIN"/>
    <property type="match status" value="1"/>
</dbReference>
<evidence type="ECO:0000313" key="3">
    <source>
        <dbReference type="Proteomes" id="UP001482520"/>
    </source>
</evidence>
<dbReference type="InterPro" id="IPR041581">
    <property type="entry name" value="Glyoxalase_6"/>
</dbReference>
<keyword evidence="3" id="KW-1185">Reference proteome</keyword>
<dbReference type="Pfam" id="PF18029">
    <property type="entry name" value="Glyoxalase_6"/>
    <property type="match status" value="1"/>
</dbReference>
<evidence type="ECO:0000259" key="1">
    <source>
        <dbReference type="Pfam" id="PF18029"/>
    </source>
</evidence>
<sequence length="112" mass="12154">MSPAGAGEPRAGDPCVDPGRVARWWADVLGAEAVHDEGGWWTVAGVAADERMTLDFNAVPEPRTVPHRVHWDVSGDVEALLAAGAHRRWETEHWSVLGDPEGNEFCVFAPES</sequence>
<dbReference type="PANTHER" id="PTHR35908">
    <property type="entry name" value="HYPOTHETICAL FUSION PROTEIN"/>
    <property type="match status" value="1"/>
</dbReference>
<feature type="domain" description="Glyoxalase-like" evidence="1">
    <location>
        <begin position="13"/>
        <end position="108"/>
    </location>
</feature>
<name>A0ABV1P3K4_9ACTN</name>
<gene>
    <name evidence="2" type="ORF">V6R90_18720</name>
</gene>
<dbReference type="RefSeq" id="WP_349805633.1">
    <property type="nucleotide sequence ID" value="NZ_JBEGDP010000035.1"/>
</dbReference>
<dbReference type="EMBL" id="JBEGDP010000035">
    <property type="protein sequence ID" value="MEQ7849316.1"/>
    <property type="molecule type" value="Genomic_DNA"/>
</dbReference>
<proteinExistence type="predicted"/>
<accession>A0ABV1P3K4</accession>
<protein>
    <submittedName>
        <fullName evidence="2">VOC family protein</fullName>
    </submittedName>
</protein>
<dbReference type="InterPro" id="IPR029068">
    <property type="entry name" value="Glyas_Bleomycin-R_OHBP_Dase"/>
</dbReference>
<organism evidence="2 3">
    <name type="scientific">Nocardioides kribbensis</name>
    <dbReference type="NCBI Taxonomy" id="305517"/>
    <lineage>
        <taxon>Bacteria</taxon>
        <taxon>Bacillati</taxon>
        <taxon>Actinomycetota</taxon>
        <taxon>Actinomycetes</taxon>
        <taxon>Propionibacteriales</taxon>
        <taxon>Nocardioidaceae</taxon>
        <taxon>Nocardioides</taxon>
    </lineage>
</organism>